<dbReference type="eggNOG" id="arCOG05757">
    <property type="taxonomic scope" value="Archaea"/>
</dbReference>
<dbReference type="RefSeq" id="WP_013905732.1">
    <property type="nucleotide sequence ID" value="NC_015680.1"/>
</dbReference>
<organism evidence="2 3">
    <name type="scientific">Pyrococcus yayanosii (strain CH1 / JCM 16557)</name>
    <dbReference type="NCBI Taxonomy" id="529709"/>
    <lineage>
        <taxon>Archaea</taxon>
        <taxon>Methanobacteriati</taxon>
        <taxon>Methanobacteriota</taxon>
        <taxon>Thermococci</taxon>
        <taxon>Thermococcales</taxon>
        <taxon>Thermococcaceae</taxon>
        <taxon>Pyrococcus</taxon>
    </lineage>
</organism>
<accession>F8AEJ6</accession>
<dbReference type="EMBL" id="CP002779">
    <property type="protein sequence ID" value="AEH24675.1"/>
    <property type="molecule type" value="Genomic_DNA"/>
</dbReference>
<keyword evidence="1" id="KW-0472">Membrane</keyword>
<keyword evidence="3" id="KW-1185">Reference proteome</keyword>
<dbReference type="Proteomes" id="UP000008386">
    <property type="component" value="Chromosome"/>
</dbReference>
<evidence type="ECO:0000256" key="1">
    <source>
        <dbReference type="SAM" id="Phobius"/>
    </source>
</evidence>
<gene>
    <name evidence="2" type="ordered locus">PYCH_09920</name>
</gene>
<feature type="transmembrane region" description="Helical" evidence="1">
    <location>
        <begin position="30"/>
        <end position="48"/>
    </location>
</feature>
<dbReference type="GeneID" id="10837566"/>
<feature type="transmembrane region" description="Helical" evidence="1">
    <location>
        <begin position="173"/>
        <end position="193"/>
    </location>
</feature>
<proteinExistence type="predicted"/>
<name>F8AEJ6_PYRYC</name>
<feature type="transmembrane region" description="Helical" evidence="1">
    <location>
        <begin position="68"/>
        <end position="86"/>
    </location>
</feature>
<feature type="transmembrane region" description="Helical" evidence="1">
    <location>
        <begin position="148"/>
        <end position="166"/>
    </location>
</feature>
<feature type="transmembrane region" description="Helical" evidence="1">
    <location>
        <begin position="106"/>
        <end position="128"/>
    </location>
</feature>
<keyword evidence="1" id="KW-0812">Transmembrane</keyword>
<sequence>MYLLPFPALGGLLAWATIYFLGLRRTKWAEFLLGLVAFFLAMIVQTPIQQLSLLALGIRSNADVITRGSAFIVETALWLGFAAGLVQEGVKYFFVKDKDLRTASFVGLGFGVTEAFFVTIMTAVAGAVMGKGLDVPLGAALMSLLERYFATLFHVGTTVFLAYAAAKGFGKKGLVAMIAVHTLVDSMAAYYQLTGHAMVGYAVEVILALIALLLVSYTLPKVKAEKSGEKVIW</sequence>
<dbReference type="STRING" id="529709.PYCH_09920"/>
<keyword evidence="1" id="KW-1133">Transmembrane helix</keyword>
<reference evidence="2 3" key="1">
    <citation type="journal article" date="2011" name="J. Bacteriol.">
        <title>Complete genome sequence of the obligate piezophilic hyperthermophilic archaeon Pyrococcus yayanosii CH1.</title>
        <authorList>
            <person name="Jun X."/>
            <person name="Lupeng L."/>
            <person name="Minjuan X."/>
            <person name="Oger P."/>
            <person name="Fengping W."/>
            <person name="Jebbar M."/>
            <person name="Xiang X."/>
        </authorList>
    </citation>
    <scope>NUCLEOTIDE SEQUENCE [LARGE SCALE GENOMIC DNA]</scope>
    <source>
        <strain evidence="3">CH1 / JCM 16557</strain>
    </source>
</reference>
<dbReference type="KEGG" id="pya:PYCH_09920"/>
<feature type="transmembrane region" description="Helical" evidence="1">
    <location>
        <begin position="6"/>
        <end position="23"/>
    </location>
</feature>
<feature type="transmembrane region" description="Helical" evidence="1">
    <location>
        <begin position="199"/>
        <end position="219"/>
    </location>
</feature>
<evidence type="ECO:0000313" key="2">
    <source>
        <dbReference type="EMBL" id="AEH24675.1"/>
    </source>
</evidence>
<dbReference type="AlphaFoldDB" id="F8AEJ6"/>
<evidence type="ECO:0000313" key="3">
    <source>
        <dbReference type="Proteomes" id="UP000008386"/>
    </source>
</evidence>
<evidence type="ECO:0008006" key="4">
    <source>
        <dbReference type="Google" id="ProtNLM"/>
    </source>
</evidence>
<dbReference type="HOGENOM" id="CLU_073775_0_0_2"/>
<dbReference type="OrthoDB" id="86194at2157"/>
<dbReference type="InterPro" id="IPR011397">
    <property type="entry name" value="YhfC"/>
</dbReference>
<dbReference type="Pfam" id="PF10086">
    <property type="entry name" value="YhfC"/>
    <property type="match status" value="1"/>
</dbReference>
<protein>
    <recommendedName>
        <fullName evidence="4">YhfC family intramembrane metalloprotease</fullName>
    </recommendedName>
</protein>